<dbReference type="NCBIfam" id="TIGR00721">
    <property type="entry name" value="tfx"/>
    <property type="match status" value="1"/>
</dbReference>
<dbReference type="Proteomes" id="UP000538031">
    <property type="component" value="Unassembled WGS sequence"/>
</dbReference>
<evidence type="ECO:0000313" key="7">
    <source>
        <dbReference type="EMBL" id="HIH64130.1"/>
    </source>
</evidence>
<evidence type="ECO:0000256" key="3">
    <source>
        <dbReference type="ARBA" id="ARBA00023163"/>
    </source>
</evidence>
<reference evidence="8" key="1">
    <citation type="journal article" date="2020" name="bioRxiv">
        <title>A rank-normalized archaeal taxonomy based on genome phylogeny resolves widespread incomplete and uneven classifications.</title>
        <authorList>
            <person name="Rinke C."/>
            <person name="Chuvochina M."/>
            <person name="Mussig A.J."/>
            <person name="Chaumeil P.-A."/>
            <person name="Waite D.W."/>
            <person name="Whitman W.B."/>
            <person name="Parks D.H."/>
            <person name="Hugenholtz P."/>
        </authorList>
    </citation>
    <scope>NUCLEOTIDE SEQUENCE [LARGE SCALE GENOMIC DNA]</scope>
</reference>
<feature type="domain" description="RNA polymerase sigma-70 region 4" evidence="5">
    <location>
        <begin position="7"/>
        <end position="49"/>
    </location>
</feature>
<dbReference type="GO" id="GO:0006352">
    <property type="term" value="P:DNA-templated transcription initiation"/>
    <property type="evidence" value="ECO:0007669"/>
    <property type="project" value="InterPro"/>
</dbReference>
<dbReference type="InterPro" id="IPR007630">
    <property type="entry name" value="RNA_pol_sigma70_r4"/>
</dbReference>
<dbReference type="GO" id="GO:0003700">
    <property type="term" value="F:DNA-binding transcription factor activity"/>
    <property type="evidence" value="ECO:0007669"/>
    <property type="project" value="UniProtKB-UniRule"/>
</dbReference>
<dbReference type="GO" id="GO:0003677">
    <property type="term" value="F:DNA binding"/>
    <property type="evidence" value="ECO:0007669"/>
    <property type="project" value="UniProtKB-KW"/>
</dbReference>
<dbReference type="InterPro" id="IPR004645">
    <property type="entry name" value="Tfx_DNA-bd_arc"/>
</dbReference>
<evidence type="ECO:0000256" key="2">
    <source>
        <dbReference type="ARBA" id="ARBA00023125"/>
    </source>
</evidence>
<comment type="function">
    <text evidence="4">Putative transcriptional regulator.</text>
</comment>
<comment type="caution">
    <text evidence="7">The sequence shown here is derived from an EMBL/GenBank/DDBJ whole genome shotgun (WGS) entry which is preliminary data.</text>
</comment>
<dbReference type="GeneID" id="82297365"/>
<dbReference type="Pfam" id="PF04545">
    <property type="entry name" value="Sigma70_r4"/>
    <property type="match status" value="1"/>
</dbReference>
<keyword evidence="2 4" id="KW-0238">DNA-binding</keyword>
<organism evidence="7 8">
    <name type="scientific">Methanothermobacter thermautotrophicus</name>
    <name type="common">Methanobacterium thermoformicicum</name>
    <dbReference type="NCBI Taxonomy" id="145262"/>
    <lineage>
        <taxon>Archaea</taxon>
        <taxon>Methanobacteriati</taxon>
        <taxon>Methanobacteriota</taxon>
        <taxon>Methanomada group</taxon>
        <taxon>Methanobacteria</taxon>
        <taxon>Methanobacteriales</taxon>
        <taxon>Methanobacteriaceae</taxon>
        <taxon>Methanothermobacter</taxon>
    </lineage>
</organism>
<dbReference type="OMA" id="AYNTIKI"/>
<evidence type="ECO:0000313" key="8">
    <source>
        <dbReference type="Proteomes" id="UP000538031"/>
    </source>
</evidence>
<dbReference type="HAMAP" id="MF_00620">
    <property type="entry name" value="HTH_type_Tfx"/>
    <property type="match status" value="1"/>
</dbReference>
<dbReference type="AlphaFoldDB" id="A0A7J4MUZ8"/>
<dbReference type="EMBL" id="DUHT01000006">
    <property type="protein sequence ID" value="HIH64130.1"/>
    <property type="molecule type" value="Genomic_DNA"/>
</dbReference>
<protein>
    <recommendedName>
        <fullName evidence="4">Putative transcriptional regulatory protein HA285_00750</fullName>
    </recommendedName>
</protein>
<feature type="domain" description="DNA binding protein Tfx C-terminal" evidence="6">
    <location>
        <begin position="52"/>
        <end position="134"/>
    </location>
</feature>
<proteinExistence type="inferred from homology"/>
<accession>A0A7J4MUZ8</accession>
<dbReference type="InterPro" id="IPR036657">
    <property type="entry name" value="Tfx_DNA-bd_sf_arc"/>
</dbReference>
<dbReference type="InterPro" id="IPR029291">
    <property type="entry name" value="Tfx_C"/>
</dbReference>
<keyword evidence="1 4" id="KW-0805">Transcription regulation</keyword>
<dbReference type="RefSeq" id="WP_083750449.1">
    <property type="nucleotide sequence ID" value="NZ_CP064324.1"/>
</dbReference>
<name>A0A7J4MUZ8_METTF</name>
<dbReference type="Pfam" id="PF14601">
    <property type="entry name" value="TFX_C"/>
    <property type="match status" value="1"/>
</dbReference>
<evidence type="ECO:0000259" key="6">
    <source>
        <dbReference type="Pfam" id="PF14601"/>
    </source>
</evidence>
<evidence type="ECO:0000259" key="5">
    <source>
        <dbReference type="Pfam" id="PF04545"/>
    </source>
</evidence>
<dbReference type="InterPro" id="IPR018384">
    <property type="entry name" value="Tfx_DNA-bd_euryarc"/>
</dbReference>
<dbReference type="SUPFAM" id="SSF89915">
    <property type="entry name" value="DNA-binding protein Tfx"/>
    <property type="match status" value="1"/>
</dbReference>
<dbReference type="PIRSF" id="PIRSF004932">
    <property type="entry name" value="DNA_bind_Tfx"/>
    <property type="match status" value="1"/>
</dbReference>
<gene>
    <name evidence="7" type="ORF">HA285_00750</name>
</gene>
<dbReference type="SMR" id="A0A7J4MUZ8"/>
<sequence>MSKKTFLTERQKTVLEMRERGWSQKKIARELKTTRQNVSAIERKAMENIEKSRNTLDFVKSLKSPVRILCRRGDTLDEIIKRLLEESNKEGIHVIHDSITLAFLIREKASHRIVHRVVKSDFEIGVTRDGEIIVDLNS</sequence>
<evidence type="ECO:0000256" key="4">
    <source>
        <dbReference type="HAMAP-Rule" id="MF_00620"/>
    </source>
</evidence>
<comment type="similarity">
    <text evidence="4">Belongs to the Tfx family.</text>
</comment>
<keyword evidence="3 4" id="KW-0804">Transcription</keyword>
<dbReference type="Gene3D" id="3.30.1190.10">
    <property type="entry name" value="DNA-binding protein Tfx superfamily, archaea"/>
    <property type="match status" value="1"/>
</dbReference>
<evidence type="ECO:0000256" key="1">
    <source>
        <dbReference type="ARBA" id="ARBA00023015"/>
    </source>
</evidence>